<dbReference type="AlphaFoldDB" id="W9BYE5"/>
<dbReference type="EMBL" id="AYSA01000849">
    <property type="protein sequence ID" value="ESZ89617.1"/>
    <property type="molecule type" value="Genomic_DNA"/>
</dbReference>
<proteinExistence type="inferred from homology"/>
<accession>W9BYE5</accession>
<name>W9BYE5_SCLBF</name>
<dbReference type="OrthoDB" id="2152029at2759"/>
<comment type="similarity">
    <text evidence="1">Belongs to the 'GDXG' lipolytic enzyme family.</text>
</comment>
<dbReference type="Pfam" id="PF07859">
    <property type="entry name" value="Abhydrolase_3"/>
    <property type="match status" value="1"/>
</dbReference>
<reference evidence="6 7" key="1">
    <citation type="journal article" date="2014" name="Genome Announc.">
        <title>Draft genome sequence of Sclerotinia borealis, a psychrophilic plant pathogenic fungus.</title>
        <authorList>
            <person name="Mardanov A.V."/>
            <person name="Beletsky A.V."/>
            <person name="Kadnikov V.V."/>
            <person name="Ignatov A.N."/>
            <person name="Ravin N.V."/>
        </authorList>
    </citation>
    <scope>NUCLEOTIDE SEQUENCE [LARGE SCALE GENOMIC DNA]</scope>
    <source>
        <strain evidence="7">F-4157</strain>
    </source>
</reference>
<dbReference type="PANTHER" id="PTHR48081:SF17">
    <property type="entry name" value="ALPHA_BETA HYDROLASE FOLD-3 DOMAIN-CONTAINING PROTEIN"/>
    <property type="match status" value="1"/>
</dbReference>
<feature type="domain" description="Rhodanese" evidence="5">
    <location>
        <begin position="265"/>
        <end position="281"/>
    </location>
</feature>
<dbReference type="STRING" id="1432307.W9BYE5"/>
<keyword evidence="7" id="KW-1185">Reference proteome</keyword>
<keyword evidence="4" id="KW-0472">Membrane</keyword>
<dbReference type="InterPro" id="IPR033140">
    <property type="entry name" value="Lipase_GDXG_put_SER_AS"/>
</dbReference>
<evidence type="ECO:0000313" key="6">
    <source>
        <dbReference type="EMBL" id="ESZ89617.1"/>
    </source>
</evidence>
<dbReference type="SUPFAM" id="SSF53474">
    <property type="entry name" value="alpha/beta-Hydrolases"/>
    <property type="match status" value="1"/>
</dbReference>
<protein>
    <recommendedName>
        <fullName evidence="5">Rhodanese domain-containing protein</fullName>
    </recommendedName>
</protein>
<dbReference type="Proteomes" id="UP000019487">
    <property type="component" value="Unassembled WGS sequence"/>
</dbReference>
<feature type="active site" evidence="3">
    <location>
        <position position="209"/>
    </location>
</feature>
<organism evidence="6 7">
    <name type="scientific">Sclerotinia borealis (strain F-4128)</name>
    <dbReference type="NCBI Taxonomy" id="1432307"/>
    <lineage>
        <taxon>Eukaryota</taxon>
        <taxon>Fungi</taxon>
        <taxon>Dikarya</taxon>
        <taxon>Ascomycota</taxon>
        <taxon>Pezizomycotina</taxon>
        <taxon>Leotiomycetes</taxon>
        <taxon>Helotiales</taxon>
        <taxon>Sclerotiniaceae</taxon>
        <taxon>Sclerotinia</taxon>
    </lineage>
</organism>
<evidence type="ECO:0000313" key="7">
    <source>
        <dbReference type="Proteomes" id="UP000019487"/>
    </source>
</evidence>
<comment type="caution">
    <text evidence="6">The sequence shown here is derived from an EMBL/GenBank/DDBJ whole genome shotgun (WGS) entry which is preliminary data.</text>
</comment>
<sequence>MTSNPFFESFPGKYIWIFGAISFNIIRLPFWLVYYVPSFNRPTSGWTYIQALRIRVLKAFIKSVSVTKSATILTLLPGKEGARFSTIHPAPANRYQGVTMTNFEIRPETIGGTWFPNRPSNGKAAGDVVLHFHGGAYVIGDGRTNDAGFAAKTMIANTTASFVFCPQYRLATTPAGKFPAALQDAITSFVYLTETLKIDANKIVVSGDSAGGNLVLALLRYIHDNPEAGLPNPGCAWLWSPWVDPISTLVDGAFEFSPRAATDYLDGGFGIWGAEGLAPLEGTGVELAHPNISFLGNAFKTPTPLFFSTGECEVLFDDDVKAYNEFTAVGNSTELQIEKNAVHDIILIGHVIGFKEEAILAVKRAGEFWERNR</sequence>
<evidence type="ECO:0000256" key="1">
    <source>
        <dbReference type="ARBA" id="ARBA00010515"/>
    </source>
</evidence>
<keyword evidence="4" id="KW-0812">Transmembrane</keyword>
<feature type="transmembrane region" description="Helical" evidence="4">
    <location>
        <begin position="14"/>
        <end position="36"/>
    </location>
</feature>
<keyword evidence="2" id="KW-0378">Hydrolase</keyword>
<dbReference type="PROSITE" id="PS01174">
    <property type="entry name" value="LIPASE_GDXG_SER"/>
    <property type="match status" value="1"/>
</dbReference>
<evidence type="ECO:0000256" key="4">
    <source>
        <dbReference type="SAM" id="Phobius"/>
    </source>
</evidence>
<dbReference type="InterPro" id="IPR001763">
    <property type="entry name" value="Rhodanese-like_dom"/>
</dbReference>
<dbReference type="Gene3D" id="3.40.50.1820">
    <property type="entry name" value="alpha/beta hydrolase"/>
    <property type="match status" value="1"/>
</dbReference>
<evidence type="ECO:0000259" key="5">
    <source>
        <dbReference type="PROSITE" id="PS50206"/>
    </source>
</evidence>
<gene>
    <name evidence="6" type="ORF">SBOR_10001</name>
</gene>
<dbReference type="HOGENOM" id="CLU_019364_0_0_1"/>
<dbReference type="PROSITE" id="PS50206">
    <property type="entry name" value="RHODANESE_3"/>
    <property type="match status" value="1"/>
</dbReference>
<keyword evidence="4" id="KW-1133">Transmembrane helix</keyword>
<evidence type="ECO:0000256" key="2">
    <source>
        <dbReference type="ARBA" id="ARBA00022801"/>
    </source>
</evidence>
<evidence type="ECO:0000256" key="3">
    <source>
        <dbReference type="PROSITE-ProRule" id="PRU10038"/>
    </source>
</evidence>
<dbReference type="InterPro" id="IPR050300">
    <property type="entry name" value="GDXG_lipolytic_enzyme"/>
</dbReference>
<dbReference type="InterPro" id="IPR013094">
    <property type="entry name" value="AB_hydrolase_3"/>
</dbReference>
<dbReference type="GO" id="GO:0016787">
    <property type="term" value="F:hydrolase activity"/>
    <property type="evidence" value="ECO:0007669"/>
    <property type="project" value="UniProtKB-KW"/>
</dbReference>
<dbReference type="PANTHER" id="PTHR48081">
    <property type="entry name" value="AB HYDROLASE SUPERFAMILY PROTEIN C4A8.06C"/>
    <property type="match status" value="1"/>
</dbReference>
<dbReference type="InterPro" id="IPR029058">
    <property type="entry name" value="AB_hydrolase_fold"/>
</dbReference>